<dbReference type="Pfam" id="PF11734">
    <property type="entry name" value="TilS_C"/>
    <property type="match status" value="1"/>
</dbReference>
<dbReference type="InterPro" id="IPR015262">
    <property type="entry name" value="tRNA_Ile_lys_synt_subst-bd"/>
</dbReference>
<comment type="catalytic activity">
    <reaction evidence="7 8">
        <text>cytidine(34) in tRNA(Ile2) + L-lysine + ATP = lysidine(34) in tRNA(Ile2) + AMP + diphosphate + H(+)</text>
        <dbReference type="Rhea" id="RHEA:43744"/>
        <dbReference type="Rhea" id="RHEA-COMP:10625"/>
        <dbReference type="Rhea" id="RHEA-COMP:10670"/>
        <dbReference type="ChEBI" id="CHEBI:15378"/>
        <dbReference type="ChEBI" id="CHEBI:30616"/>
        <dbReference type="ChEBI" id="CHEBI:32551"/>
        <dbReference type="ChEBI" id="CHEBI:33019"/>
        <dbReference type="ChEBI" id="CHEBI:82748"/>
        <dbReference type="ChEBI" id="CHEBI:83665"/>
        <dbReference type="ChEBI" id="CHEBI:456215"/>
        <dbReference type="EC" id="6.3.4.19"/>
    </reaction>
</comment>
<gene>
    <name evidence="8 10" type="primary">tilS</name>
    <name evidence="10" type="ORF">DPBNPPHM_01977</name>
</gene>
<dbReference type="PANTHER" id="PTHR43033:SF1">
    <property type="entry name" value="TRNA(ILE)-LYSIDINE SYNTHASE-RELATED"/>
    <property type="match status" value="1"/>
</dbReference>
<evidence type="ECO:0000256" key="2">
    <source>
        <dbReference type="ARBA" id="ARBA00022490"/>
    </source>
</evidence>
<keyword evidence="2 8" id="KW-0963">Cytoplasm</keyword>
<keyword evidence="6 8" id="KW-0067">ATP-binding</keyword>
<evidence type="ECO:0000256" key="7">
    <source>
        <dbReference type="ARBA" id="ARBA00048539"/>
    </source>
</evidence>
<dbReference type="NCBIfam" id="TIGR02433">
    <property type="entry name" value="lysidine_TilS_C"/>
    <property type="match status" value="1"/>
</dbReference>
<evidence type="ECO:0000313" key="11">
    <source>
        <dbReference type="Proteomes" id="UP000434580"/>
    </source>
</evidence>
<dbReference type="EC" id="6.3.4.19" evidence="8"/>
<dbReference type="SUPFAM" id="SSF52402">
    <property type="entry name" value="Adenine nucleotide alpha hydrolases-like"/>
    <property type="match status" value="1"/>
</dbReference>
<dbReference type="HAMAP" id="MF_01161">
    <property type="entry name" value="tRNA_Ile_lys_synt"/>
    <property type="match status" value="1"/>
</dbReference>
<feature type="binding site" evidence="8">
    <location>
        <begin position="23"/>
        <end position="28"/>
    </location>
    <ligand>
        <name>ATP</name>
        <dbReference type="ChEBI" id="CHEBI:30616"/>
    </ligand>
</feature>
<keyword evidence="3 8" id="KW-0436">Ligase</keyword>
<dbReference type="CDD" id="cd01992">
    <property type="entry name" value="TilS_N"/>
    <property type="match status" value="1"/>
</dbReference>
<dbReference type="GO" id="GO:0005524">
    <property type="term" value="F:ATP binding"/>
    <property type="evidence" value="ECO:0007669"/>
    <property type="project" value="UniProtKB-UniRule"/>
</dbReference>
<dbReference type="GO" id="GO:0032267">
    <property type="term" value="F:tRNA(Ile)-lysidine synthase activity"/>
    <property type="evidence" value="ECO:0007669"/>
    <property type="project" value="UniProtKB-EC"/>
</dbReference>
<dbReference type="EMBL" id="CACSII010000018">
    <property type="protein sequence ID" value="CAA0115693.1"/>
    <property type="molecule type" value="Genomic_DNA"/>
</dbReference>
<evidence type="ECO:0000256" key="1">
    <source>
        <dbReference type="ARBA" id="ARBA00004496"/>
    </source>
</evidence>
<keyword evidence="4 8" id="KW-0819">tRNA processing</keyword>
<dbReference type="InterPro" id="IPR012795">
    <property type="entry name" value="tRNA_Ile_lys_synt_N"/>
</dbReference>
<dbReference type="OrthoDB" id="9807403at2"/>
<dbReference type="NCBIfam" id="TIGR02432">
    <property type="entry name" value="lysidine_TilS_N"/>
    <property type="match status" value="1"/>
</dbReference>
<dbReference type="Proteomes" id="UP000434580">
    <property type="component" value="Unassembled WGS sequence"/>
</dbReference>
<dbReference type="SMART" id="SM00977">
    <property type="entry name" value="TilS_C"/>
    <property type="match status" value="1"/>
</dbReference>
<evidence type="ECO:0000313" key="10">
    <source>
        <dbReference type="EMBL" id="CAA0115693.1"/>
    </source>
</evidence>
<evidence type="ECO:0000259" key="9">
    <source>
        <dbReference type="SMART" id="SM00977"/>
    </source>
</evidence>
<dbReference type="InterPro" id="IPR011063">
    <property type="entry name" value="TilS/TtcA_N"/>
</dbReference>
<dbReference type="Gene3D" id="1.20.59.20">
    <property type="match status" value="1"/>
</dbReference>
<name>A0A5S9QM28_9GAMM</name>
<accession>A0A5S9QM28</accession>
<dbReference type="PANTHER" id="PTHR43033">
    <property type="entry name" value="TRNA(ILE)-LYSIDINE SYNTHASE-RELATED"/>
    <property type="match status" value="1"/>
</dbReference>
<dbReference type="GO" id="GO:0006400">
    <property type="term" value="P:tRNA modification"/>
    <property type="evidence" value="ECO:0007669"/>
    <property type="project" value="UniProtKB-UniRule"/>
</dbReference>
<dbReference type="GO" id="GO:0005737">
    <property type="term" value="C:cytoplasm"/>
    <property type="evidence" value="ECO:0007669"/>
    <property type="project" value="UniProtKB-SubCell"/>
</dbReference>
<comment type="domain">
    <text evidence="8">The N-terminal region contains the highly conserved SGGXDS motif, predicted to be a P-loop motif involved in ATP binding.</text>
</comment>
<dbReference type="Pfam" id="PF01171">
    <property type="entry name" value="ATP_bind_3"/>
    <property type="match status" value="1"/>
</dbReference>
<comment type="function">
    <text evidence="8">Ligates lysine onto the cytidine present at position 34 of the AUA codon-specific tRNA(Ile) that contains the anticodon CAU, in an ATP-dependent manner. Cytidine is converted to lysidine, thus changing the amino acid specificity of the tRNA from methionine to isoleucine.</text>
</comment>
<evidence type="ECO:0000256" key="6">
    <source>
        <dbReference type="ARBA" id="ARBA00022840"/>
    </source>
</evidence>
<comment type="subcellular location">
    <subcellularLocation>
        <location evidence="1 8">Cytoplasm</location>
    </subcellularLocation>
</comment>
<sequence length="442" mass="50030">MIERLYPQVSAHTDAVRWVVGLSGGVDSVVLLHLLRTLPQHFPDVSFPKLCAIHVNHQLQPLAGDWQHFCESLCASYNIPCESVCVTVDGGANLEANAREARYRAFEAHLMGDDVLVLAHHQGDQAETFLYRLLRGAGLRGLASIQRHRTIGSGCLLRPLLGSSKQEILDWAQTHQLSWVDDPSNGDLVFDRNYLRHSVLPTIRQRWPAADRQIERAISHVSEAHSLLDVMADEDLSVLDQGREYGEPWLLLPADDVDWLRRKNILRRYLDQFDVVLTDTQWRAFKNDLVDAANDAVPEFVVGQCCLRRYRGRLYVTSASQNADPFSVWGNSINWNGQGELDIPEFGTLLLRPQPKHPLDISLRRREGSLLLRTDAPNARRKPLKRIFQEAFVPPWQRDRLPLIYVDGELVAVGDRVRLQGAAQKLGSAEFEIQPSPNYSPT</sequence>
<evidence type="ECO:0000256" key="5">
    <source>
        <dbReference type="ARBA" id="ARBA00022741"/>
    </source>
</evidence>
<dbReference type="SUPFAM" id="SSF82829">
    <property type="entry name" value="MesJ substrate recognition domain-like"/>
    <property type="match status" value="1"/>
</dbReference>
<dbReference type="AlphaFoldDB" id="A0A5S9QM28"/>
<comment type="similarity">
    <text evidence="8">Belongs to the tRNA(Ile)-lysidine synthase family.</text>
</comment>
<reference evidence="10 11" key="1">
    <citation type="submission" date="2019-11" db="EMBL/GenBank/DDBJ databases">
        <authorList>
            <person name="Holert J."/>
        </authorList>
    </citation>
    <scope>NUCLEOTIDE SEQUENCE [LARGE SCALE GENOMIC DNA]</scope>
    <source>
        <strain evidence="10">BC5_2</strain>
    </source>
</reference>
<feature type="domain" description="Lysidine-tRNA(Ile) synthetase C-terminal" evidence="9">
    <location>
        <begin position="361"/>
        <end position="433"/>
    </location>
</feature>
<dbReference type="InterPro" id="IPR012094">
    <property type="entry name" value="tRNA_Ile_lys_synt"/>
</dbReference>
<organism evidence="10 11">
    <name type="scientific">BD1-7 clade bacterium</name>
    <dbReference type="NCBI Taxonomy" id="2029982"/>
    <lineage>
        <taxon>Bacteria</taxon>
        <taxon>Pseudomonadati</taxon>
        <taxon>Pseudomonadota</taxon>
        <taxon>Gammaproteobacteria</taxon>
        <taxon>Cellvibrionales</taxon>
        <taxon>Spongiibacteraceae</taxon>
        <taxon>BD1-7 clade</taxon>
    </lineage>
</organism>
<evidence type="ECO:0000256" key="3">
    <source>
        <dbReference type="ARBA" id="ARBA00022598"/>
    </source>
</evidence>
<dbReference type="Pfam" id="PF09179">
    <property type="entry name" value="TilS"/>
    <property type="match status" value="1"/>
</dbReference>
<proteinExistence type="inferred from homology"/>
<evidence type="ECO:0000256" key="8">
    <source>
        <dbReference type="HAMAP-Rule" id="MF_01161"/>
    </source>
</evidence>
<evidence type="ECO:0000256" key="4">
    <source>
        <dbReference type="ARBA" id="ARBA00022694"/>
    </source>
</evidence>
<keyword evidence="5 8" id="KW-0547">Nucleotide-binding</keyword>
<dbReference type="Gene3D" id="3.40.50.620">
    <property type="entry name" value="HUPs"/>
    <property type="match status" value="1"/>
</dbReference>
<dbReference type="SUPFAM" id="SSF56037">
    <property type="entry name" value="PheT/TilS domain"/>
    <property type="match status" value="1"/>
</dbReference>
<protein>
    <recommendedName>
        <fullName evidence="8">tRNA(Ile)-lysidine synthase</fullName>
        <ecNumber evidence="8">6.3.4.19</ecNumber>
    </recommendedName>
    <alternativeName>
        <fullName evidence="8">tRNA(Ile)-2-lysyl-cytidine synthase</fullName>
    </alternativeName>
    <alternativeName>
        <fullName evidence="8">tRNA(Ile)-lysidine synthetase</fullName>
    </alternativeName>
</protein>
<dbReference type="InterPro" id="IPR014729">
    <property type="entry name" value="Rossmann-like_a/b/a_fold"/>
</dbReference>
<dbReference type="InterPro" id="IPR012796">
    <property type="entry name" value="Lysidine-tRNA-synth_C"/>
</dbReference>